<evidence type="ECO:0000313" key="3">
    <source>
        <dbReference type="EMBL" id="BFO18462.1"/>
    </source>
</evidence>
<dbReference type="InterPro" id="IPR002397">
    <property type="entry name" value="Cyt_P450_B"/>
</dbReference>
<dbReference type="GO" id="GO:0016705">
    <property type="term" value="F:oxidoreductase activity, acting on paired donors, with incorporation or reduction of molecular oxygen"/>
    <property type="evidence" value="ECO:0007669"/>
    <property type="project" value="InterPro"/>
</dbReference>
<reference evidence="3" key="1">
    <citation type="submission" date="2024-06" db="EMBL/GenBank/DDBJ databases">
        <authorList>
            <consortium name="consrtm"/>
            <person name="Uemura M."/>
            <person name="Terahara T."/>
        </authorList>
    </citation>
    <scope>NUCLEOTIDE SEQUENCE</scope>
    <source>
        <strain evidence="3">KM77-8</strain>
    </source>
</reference>
<sequence length="372" mass="39936">MSRVDLAHTQRLVTAYADRLIDEFIEVGEVEAIATYARPLPLQILASIFGLRGSGEQARLLDVIHRMLTGGQQAQRADREITAILQNLVADRRLTPQDDLASWLIAAAPNLDDAAVREELWLMLTAGAGATTYWIVNALHKLVTNTRLRSELSSGALMLDAVLRATLWDAPPAENVMGAFARQDTMLGGRQIQAGDMLVLGLGGANHDPQLGAGRTSYTVSNDSHLAFGAGVHRCPEPAQKLGELIASQAVERLWHRCPHLALAGPDQPLSWGPSFVVRALTALPVVFAPSEPGTRQAPVPPAFGGPSWQSQSPGSRTTSPPPPPPPPGRPSPGPSTGWTRSPSTSPERGGPSSASGRSSRWNFLTRWRRGR</sequence>
<proteinExistence type="inferred from homology"/>
<evidence type="ECO:0000256" key="1">
    <source>
        <dbReference type="ARBA" id="ARBA00010617"/>
    </source>
</evidence>
<dbReference type="PRINTS" id="PR00359">
    <property type="entry name" value="BP450"/>
</dbReference>
<reference evidence="3" key="2">
    <citation type="submission" date="2024-07" db="EMBL/GenBank/DDBJ databases">
        <title>Streptomyces haneummycinica sp. nov., a new antibiotic-producing actinobacterium isolated from marine sediment.</title>
        <authorList>
            <person name="Uemura M."/>
            <person name="Hamada M."/>
            <person name="Hirano S."/>
            <person name="Kobayashi K."/>
            <person name="Ohshiro T."/>
            <person name="Kobayashi T."/>
            <person name="Terahara T."/>
        </authorList>
    </citation>
    <scope>NUCLEOTIDE SEQUENCE</scope>
    <source>
        <strain evidence="3">KM77-8</strain>
    </source>
</reference>
<dbReference type="SUPFAM" id="SSF48264">
    <property type="entry name" value="Cytochrome P450"/>
    <property type="match status" value="1"/>
</dbReference>
<dbReference type="GO" id="GO:0004497">
    <property type="term" value="F:monooxygenase activity"/>
    <property type="evidence" value="ECO:0007669"/>
    <property type="project" value="InterPro"/>
</dbReference>
<dbReference type="GO" id="GO:0020037">
    <property type="term" value="F:heme binding"/>
    <property type="evidence" value="ECO:0007669"/>
    <property type="project" value="InterPro"/>
</dbReference>
<dbReference type="EMBL" id="AP035768">
    <property type="protein sequence ID" value="BFO18462.1"/>
    <property type="molecule type" value="Genomic_DNA"/>
</dbReference>
<dbReference type="PANTHER" id="PTHR46696:SF1">
    <property type="entry name" value="CYTOCHROME P450 YJIB-RELATED"/>
    <property type="match status" value="1"/>
</dbReference>
<accession>A0AAT9HM20</accession>
<protein>
    <recommendedName>
        <fullName evidence="4">Cytochrome P450</fullName>
    </recommendedName>
</protein>
<dbReference type="GO" id="GO:0005506">
    <property type="term" value="F:iron ion binding"/>
    <property type="evidence" value="ECO:0007669"/>
    <property type="project" value="InterPro"/>
</dbReference>
<gene>
    <name evidence="3" type="ORF">SHKM778_48500</name>
</gene>
<feature type="compositionally biased region" description="Pro residues" evidence="2">
    <location>
        <begin position="320"/>
        <end position="334"/>
    </location>
</feature>
<comment type="similarity">
    <text evidence="1">Belongs to the cytochrome P450 family.</text>
</comment>
<organism evidence="3">
    <name type="scientific">Streptomyces haneummycinicus</name>
    <dbReference type="NCBI Taxonomy" id="3074435"/>
    <lineage>
        <taxon>Bacteria</taxon>
        <taxon>Bacillati</taxon>
        <taxon>Actinomycetota</taxon>
        <taxon>Actinomycetes</taxon>
        <taxon>Kitasatosporales</taxon>
        <taxon>Streptomycetaceae</taxon>
        <taxon>Streptomyces</taxon>
    </lineage>
</organism>
<evidence type="ECO:0008006" key="4">
    <source>
        <dbReference type="Google" id="ProtNLM"/>
    </source>
</evidence>
<dbReference type="Gene3D" id="1.10.630.10">
    <property type="entry name" value="Cytochrome P450"/>
    <property type="match status" value="1"/>
</dbReference>
<feature type="compositionally biased region" description="Low complexity" evidence="2">
    <location>
        <begin position="305"/>
        <end position="319"/>
    </location>
</feature>
<feature type="region of interest" description="Disordered" evidence="2">
    <location>
        <begin position="293"/>
        <end position="372"/>
    </location>
</feature>
<name>A0AAT9HM20_9ACTN</name>
<dbReference type="PANTHER" id="PTHR46696">
    <property type="entry name" value="P450, PUTATIVE (EUROFUNG)-RELATED"/>
    <property type="match status" value="1"/>
</dbReference>
<dbReference type="InterPro" id="IPR036396">
    <property type="entry name" value="Cyt_P450_sf"/>
</dbReference>
<feature type="compositionally biased region" description="Low complexity" evidence="2">
    <location>
        <begin position="346"/>
        <end position="361"/>
    </location>
</feature>
<dbReference type="AlphaFoldDB" id="A0AAT9HM20"/>
<evidence type="ECO:0000256" key="2">
    <source>
        <dbReference type="SAM" id="MobiDB-lite"/>
    </source>
</evidence>